<reference evidence="1 2" key="1">
    <citation type="submission" date="2024-09" db="EMBL/GenBank/DDBJ databases">
        <authorList>
            <person name="Sun Q."/>
            <person name="Mori K."/>
        </authorList>
    </citation>
    <scope>NUCLEOTIDE SEQUENCE [LARGE SCALE GENOMIC DNA]</scope>
    <source>
        <strain evidence="1 2">JCM 12520</strain>
    </source>
</reference>
<dbReference type="Gene3D" id="2.70.98.10">
    <property type="match status" value="1"/>
</dbReference>
<dbReference type="Pfam" id="PF14486">
    <property type="entry name" value="DUF4432"/>
    <property type="match status" value="1"/>
</dbReference>
<organism evidence="1 2">
    <name type="scientific">Paenibacillus hodogayensis</name>
    <dbReference type="NCBI Taxonomy" id="279208"/>
    <lineage>
        <taxon>Bacteria</taxon>
        <taxon>Bacillati</taxon>
        <taxon>Bacillota</taxon>
        <taxon>Bacilli</taxon>
        <taxon>Bacillales</taxon>
        <taxon>Paenibacillaceae</taxon>
        <taxon>Paenibacillus</taxon>
    </lineage>
</organism>
<dbReference type="Proteomes" id="UP001589619">
    <property type="component" value="Unassembled WGS sequence"/>
</dbReference>
<sequence length="354" mass="38727">MKLYGKTWTRRELEARVGDIRQIGGVTRLKHADGKETGVEVIRVRTGSGLAYDVTPQKGLDISLAELGGVPLSWQAPNGNVHPMYYGPEGADWLRTASGGLLMTCGLAHVGSPGSDAHGRYGLHGRVHHTPASHIAAGEHWSGDELELRVSGIVEETAIFGGHLRLIREISSFLGENRIVIRDRVENRGFRSAPHLMLYHFNFGFPLLGEQTEVRFPAAELAPKEEGTPVEGYDRWQAPDAQAEERVYYHRLRPEAKDEAGMAEVSIHNRAFPANGAAGPVAVTLRWSADTLPLLVQWRMPGEGDHVLGLEPSNCVVGGREAVIRDRGGLPELAPGEAVEYRLELNVQLELPSS</sequence>
<keyword evidence="2" id="KW-1185">Reference proteome</keyword>
<evidence type="ECO:0000313" key="2">
    <source>
        <dbReference type="Proteomes" id="UP001589619"/>
    </source>
</evidence>
<dbReference type="InterPro" id="IPR014718">
    <property type="entry name" value="GH-type_carb-bd"/>
</dbReference>
<dbReference type="RefSeq" id="WP_344906799.1">
    <property type="nucleotide sequence ID" value="NZ_BAAAYO010000005.1"/>
</dbReference>
<dbReference type="InterPro" id="IPR027839">
    <property type="entry name" value="DUF4432"/>
</dbReference>
<dbReference type="CDD" id="cd09023">
    <property type="entry name" value="Aldose_epim_Ec_c4013"/>
    <property type="match status" value="1"/>
</dbReference>
<evidence type="ECO:0000313" key="1">
    <source>
        <dbReference type="EMBL" id="MFB9750566.1"/>
    </source>
</evidence>
<comment type="caution">
    <text evidence="1">The sequence shown here is derived from an EMBL/GenBank/DDBJ whole genome shotgun (WGS) entry which is preliminary data.</text>
</comment>
<name>A0ABV5VQL6_9BACL</name>
<accession>A0ABV5VQL6</accession>
<gene>
    <name evidence="1" type="ORF">ACFFNY_03190</name>
</gene>
<proteinExistence type="predicted"/>
<protein>
    <submittedName>
        <fullName evidence="1">Aldose 1-epimerase family protein</fullName>
    </submittedName>
</protein>
<dbReference type="EMBL" id="JBHMAG010000003">
    <property type="protein sequence ID" value="MFB9750566.1"/>
    <property type="molecule type" value="Genomic_DNA"/>
</dbReference>